<evidence type="ECO:0000313" key="5">
    <source>
        <dbReference type="Proteomes" id="UP000185984"/>
    </source>
</evidence>
<keyword evidence="2" id="KW-1133">Transmembrane helix</keyword>
<evidence type="ECO:0000259" key="3">
    <source>
        <dbReference type="Pfam" id="PF26002"/>
    </source>
</evidence>
<dbReference type="PANTHER" id="PTHR30386:SF27">
    <property type="entry name" value="MEMBRANE FUSION PROTEIN (MFP) FAMILY PROTEIN"/>
    <property type="match status" value="1"/>
</dbReference>
<feature type="coiled-coil region" evidence="1">
    <location>
        <begin position="190"/>
        <end position="245"/>
    </location>
</feature>
<dbReference type="STRING" id="247279.NIES1031_21670"/>
<evidence type="ECO:0000256" key="1">
    <source>
        <dbReference type="SAM" id="Coils"/>
    </source>
</evidence>
<keyword evidence="2" id="KW-0812">Transmembrane</keyword>
<dbReference type="Proteomes" id="UP000185984">
    <property type="component" value="Unassembled WGS sequence"/>
</dbReference>
<organism evidence="4 5">
    <name type="scientific">Chroogloeocystis siderophila 5.2 s.c.1</name>
    <dbReference type="NCBI Taxonomy" id="247279"/>
    <lineage>
        <taxon>Bacteria</taxon>
        <taxon>Bacillati</taxon>
        <taxon>Cyanobacteriota</taxon>
        <taxon>Cyanophyceae</taxon>
        <taxon>Oscillatoriophycideae</taxon>
        <taxon>Chroococcales</taxon>
        <taxon>Chroococcaceae</taxon>
        <taxon>Chroogloeocystis</taxon>
    </lineage>
</organism>
<evidence type="ECO:0000256" key="2">
    <source>
        <dbReference type="SAM" id="Phobius"/>
    </source>
</evidence>
<keyword evidence="2" id="KW-0472">Membrane</keyword>
<feature type="transmembrane region" description="Helical" evidence="2">
    <location>
        <begin position="48"/>
        <end position="70"/>
    </location>
</feature>
<protein>
    <submittedName>
        <fullName evidence="4">Hemolysin D</fullName>
    </submittedName>
</protein>
<sequence length="506" mass="55562">MDTTQQRVKRPTLASSPAQLRQVKQQFANPDEFLSYELGKAVQELPPLYTRLLAGSISLVVFGAIGWAHFSKIDEVAIAPGELIASAQVRPVRALGEGSILAVRVKEGDRVNQGDVLVERNSDLPQAEVDRLTRSAQLINEDLKRLEAERTGAAASGTDLQDQLLSSRMQNFEARQAAAIAEANRQAAVINEARVRLSRLQDNLVNARSTLANAQQNQVNAQSIAEKARSLLANAEKREASLRTLLEDGAAPRLDYIEAQNAVLQAQAGVTNAEDGITNARSRITEAQDRVVSIEKEITAQVQQVRQAEQAYQAARDQAASLASERQSEILTQLNRRREEQATVQGQLVQARKQREQEVITAPVSGTIYSVKATSGPVQPGEELLSILPDGEELLLEVRVLNRDIGFIREGMRAKVKLATFPFQEFGTINAEVISVSPNAVNDEKLGLVFPTRLKLEKNSLQVRGQEVQLTPGMAATGEIVTRRKSVLTFLLEPVTRRFSEAFSVR</sequence>
<accession>A0A1U7HD94</accession>
<keyword evidence="5" id="KW-1185">Reference proteome</keyword>
<dbReference type="PANTHER" id="PTHR30386">
    <property type="entry name" value="MEMBRANE FUSION SUBUNIT OF EMRAB-TOLC MULTIDRUG EFFLUX PUMP"/>
    <property type="match status" value="1"/>
</dbReference>
<dbReference type="EMBL" id="MRCC01000026">
    <property type="protein sequence ID" value="OKH21515.1"/>
    <property type="molecule type" value="Genomic_DNA"/>
</dbReference>
<name>A0A1U7HD94_9CHRO</name>
<keyword evidence="1" id="KW-0175">Coiled coil</keyword>
<dbReference type="Gene3D" id="2.40.30.170">
    <property type="match status" value="1"/>
</dbReference>
<comment type="caution">
    <text evidence="4">The sequence shown here is derived from an EMBL/GenBank/DDBJ whole genome shotgun (WGS) entry which is preliminary data.</text>
</comment>
<evidence type="ECO:0000313" key="4">
    <source>
        <dbReference type="EMBL" id="OKH21515.1"/>
    </source>
</evidence>
<feature type="coiled-coil region" evidence="1">
    <location>
        <begin position="270"/>
        <end position="325"/>
    </location>
</feature>
<dbReference type="GO" id="GO:0016020">
    <property type="term" value="C:membrane"/>
    <property type="evidence" value="ECO:0007669"/>
    <property type="project" value="UniProtKB-SubCell"/>
</dbReference>
<dbReference type="AlphaFoldDB" id="A0A1U7HD94"/>
<dbReference type="InterPro" id="IPR058982">
    <property type="entry name" value="Beta-barrel_AprE"/>
</dbReference>
<feature type="domain" description="AprE-like beta-barrel" evidence="3">
    <location>
        <begin position="394"/>
        <end position="483"/>
    </location>
</feature>
<dbReference type="InterPro" id="IPR050739">
    <property type="entry name" value="MFP"/>
</dbReference>
<dbReference type="RefSeq" id="WP_073551521.1">
    <property type="nucleotide sequence ID" value="NZ_CAWMVK010000019.1"/>
</dbReference>
<gene>
    <name evidence="4" type="ORF">NIES1031_21670</name>
</gene>
<reference evidence="4 5" key="1">
    <citation type="submission" date="2016-11" db="EMBL/GenBank/DDBJ databases">
        <title>Draft Genome Sequences of Nine Cyanobacterial Strains from Diverse Habitats.</title>
        <authorList>
            <person name="Zhu T."/>
            <person name="Hou S."/>
            <person name="Lu X."/>
            <person name="Hess W.R."/>
        </authorList>
    </citation>
    <scope>NUCLEOTIDE SEQUENCE [LARGE SCALE GENOMIC DNA]</scope>
    <source>
        <strain evidence="4 5">5.2 s.c.1</strain>
    </source>
</reference>
<dbReference type="PRINTS" id="PR01490">
    <property type="entry name" value="RTXTOXIND"/>
</dbReference>
<dbReference type="OrthoDB" id="524912at2"/>
<proteinExistence type="predicted"/>
<dbReference type="Pfam" id="PF26002">
    <property type="entry name" value="Beta-barrel_AprE"/>
    <property type="match status" value="1"/>
</dbReference>